<dbReference type="SMART" id="SM00064">
    <property type="entry name" value="FYVE"/>
    <property type="match status" value="1"/>
</dbReference>
<reference evidence="7" key="1">
    <citation type="submission" date="2025-08" db="UniProtKB">
        <authorList>
            <consortium name="Ensembl"/>
        </authorList>
    </citation>
    <scope>IDENTIFICATION</scope>
</reference>
<dbReference type="PANTHER" id="PTHR46319">
    <property type="entry name" value="ZINC FINGER FYVE DOMAIN-CONTAINING PROTEIN"/>
    <property type="match status" value="1"/>
</dbReference>
<dbReference type="InterPro" id="IPR022557">
    <property type="entry name" value="SARA-like_C"/>
</dbReference>
<name>A0A3B3CVG5_ORYME</name>
<protein>
    <submittedName>
        <fullName evidence="7">Zinc finger, FYVE domain containing 16</fullName>
    </submittedName>
</protein>
<evidence type="ECO:0000256" key="1">
    <source>
        <dbReference type="ARBA" id="ARBA00022723"/>
    </source>
</evidence>
<dbReference type="Pfam" id="PF01363">
    <property type="entry name" value="FYVE"/>
    <property type="match status" value="1"/>
</dbReference>
<dbReference type="Ensembl" id="ENSOMET00000030973.1">
    <property type="protein sequence ID" value="ENSOMEP00000021330.1"/>
    <property type="gene ID" value="ENSOMEG00000023202.1"/>
</dbReference>
<dbReference type="SUPFAM" id="SSF57903">
    <property type="entry name" value="FYVE/PHD zinc finger"/>
    <property type="match status" value="1"/>
</dbReference>
<dbReference type="GO" id="GO:0031901">
    <property type="term" value="C:early endosome membrane"/>
    <property type="evidence" value="ECO:0007669"/>
    <property type="project" value="TreeGrafter"/>
</dbReference>
<feature type="compositionally biased region" description="Polar residues" evidence="5">
    <location>
        <begin position="725"/>
        <end position="738"/>
    </location>
</feature>
<dbReference type="GeneID" id="112162776"/>
<feature type="compositionally biased region" description="Polar residues" evidence="5">
    <location>
        <begin position="449"/>
        <end position="473"/>
    </location>
</feature>
<dbReference type="GeneTree" id="ENSGT00940000154290"/>
<keyword evidence="1" id="KW-0479">Metal-binding</keyword>
<feature type="domain" description="FYVE-type" evidence="6">
    <location>
        <begin position="582"/>
        <end position="640"/>
    </location>
</feature>
<dbReference type="PROSITE" id="PS50178">
    <property type="entry name" value="ZF_FYVE"/>
    <property type="match status" value="1"/>
</dbReference>
<dbReference type="GO" id="GO:0016197">
    <property type="term" value="P:endosomal transport"/>
    <property type="evidence" value="ECO:0007669"/>
    <property type="project" value="TreeGrafter"/>
</dbReference>
<dbReference type="STRING" id="30732.ENSOMEP00000021330"/>
<evidence type="ECO:0000256" key="5">
    <source>
        <dbReference type="SAM" id="MobiDB-lite"/>
    </source>
</evidence>
<feature type="compositionally biased region" description="Pro residues" evidence="5">
    <location>
        <begin position="280"/>
        <end position="291"/>
    </location>
</feature>
<reference evidence="7" key="2">
    <citation type="submission" date="2025-09" db="UniProtKB">
        <authorList>
            <consortium name="Ensembl"/>
        </authorList>
    </citation>
    <scope>IDENTIFICATION</scope>
</reference>
<dbReference type="OrthoDB" id="5872154at2759"/>
<dbReference type="CDD" id="cd15729">
    <property type="entry name" value="FYVE_endofin"/>
    <property type="match status" value="1"/>
</dbReference>
<keyword evidence="2 4" id="KW-0863">Zinc-finger</keyword>
<dbReference type="InterPro" id="IPR011011">
    <property type="entry name" value="Znf_FYVE_PHD"/>
</dbReference>
<proteinExistence type="predicted"/>
<feature type="region of interest" description="Disordered" evidence="5">
    <location>
        <begin position="204"/>
        <end position="372"/>
    </location>
</feature>
<dbReference type="Proteomes" id="UP000261560">
    <property type="component" value="Unplaced"/>
</dbReference>
<dbReference type="InterPro" id="IPR000306">
    <property type="entry name" value="Znf_FYVE"/>
</dbReference>
<feature type="region of interest" description="Disordered" evidence="5">
    <location>
        <begin position="722"/>
        <end position="765"/>
    </location>
</feature>
<dbReference type="Pfam" id="PF11409">
    <property type="entry name" value="SARA"/>
    <property type="match status" value="1"/>
</dbReference>
<evidence type="ECO:0000259" key="6">
    <source>
        <dbReference type="PROSITE" id="PS50178"/>
    </source>
</evidence>
<dbReference type="FunFam" id="4.10.720.10:FF:000001">
    <property type="entry name" value="Zinc finger, FYVE domain-containing 9a"/>
    <property type="match status" value="1"/>
</dbReference>
<accession>A0A3B3CVG5</accession>
<dbReference type="Gene3D" id="3.30.500.40">
    <property type="match status" value="1"/>
</dbReference>
<dbReference type="CTD" id="9765"/>
<dbReference type="RefSeq" id="XP_024154429.1">
    <property type="nucleotide sequence ID" value="XM_024298661.2"/>
</dbReference>
<dbReference type="SMART" id="SM01422">
    <property type="entry name" value="SARA"/>
    <property type="match status" value="1"/>
</dbReference>
<evidence type="ECO:0000313" key="7">
    <source>
        <dbReference type="Ensembl" id="ENSOMEP00000021330.1"/>
    </source>
</evidence>
<keyword evidence="8" id="KW-1185">Reference proteome</keyword>
<dbReference type="Gene3D" id="3.30.1360.220">
    <property type="entry name" value="Domain of unknown function (DUF3480), N-terminal subdomain"/>
    <property type="match status" value="1"/>
</dbReference>
<dbReference type="Gene3D" id="4.10.720.10">
    <property type="entry name" value="Smad anchor for receptor activation, Smad-binding domain"/>
    <property type="match status" value="1"/>
</dbReference>
<evidence type="ECO:0000256" key="4">
    <source>
        <dbReference type="PROSITE-ProRule" id="PRU00091"/>
    </source>
</evidence>
<feature type="compositionally biased region" description="Basic and acidic residues" evidence="5">
    <location>
        <begin position="251"/>
        <end position="260"/>
    </location>
</feature>
<evidence type="ECO:0000313" key="8">
    <source>
        <dbReference type="Proteomes" id="UP000261560"/>
    </source>
</evidence>
<dbReference type="RefSeq" id="XP_024154428.1">
    <property type="nucleotide sequence ID" value="XM_024298660.2"/>
</dbReference>
<dbReference type="InterPro" id="IPR024608">
    <property type="entry name" value="SARA-like_SBD"/>
</dbReference>
<feature type="compositionally biased region" description="Acidic residues" evidence="5">
    <location>
        <begin position="298"/>
        <end position="310"/>
    </location>
</feature>
<dbReference type="InterPro" id="IPR037145">
    <property type="entry name" value="SARA_Smad-bd_sf"/>
</dbReference>
<dbReference type="SMART" id="SM01421">
    <property type="entry name" value="DUF3480"/>
    <property type="match status" value="1"/>
</dbReference>
<dbReference type="Pfam" id="PF11979">
    <property type="entry name" value="SARA_C"/>
    <property type="match status" value="1"/>
</dbReference>
<dbReference type="Gene3D" id="3.30.40.10">
    <property type="entry name" value="Zinc/RING finger domain, C3HC4 (zinc finger)"/>
    <property type="match status" value="1"/>
</dbReference>
<keyword evidence="3" id="KW-0862">Zinc</keyword>
<dbReference type="GO" id="GO:0008270">
    <property type="term" value="F:zinc ion binding"/>
    <property type="evidence" value="ECO:0007669"/>
    <property type="project" value="UniProtKB-KW"/>
</dbReference>
<dbReference type="PANTHER" id="PTHR46319:SF1">
    <property type="entry name" value="ZINC FINGER FYVE DOMAIN-CONTAINING PROTEIN 16"/>
    <property type="match status" value="1"/>
</dbReference>
<feature type="region of interest" description="Disordered" evidence="5">
    <location>
        <begin position="419"/>
        <end position="554"/>
    </location>
</feature>
<evidence type="ECO:0000256" key="2">
    <source>
        <dbReference type="ARBA" id="ARBA00022771"/>
    </source>
</evidence>
<dbReference type="PaxDb" id="30732-ENSOMEP00000021330"/>
<evidence type="ECO:0000256" key="3">
    <source>
        <dbReference type="ARBA" id="ARBA00022833"/>
    </source>
</evidence>
<dbReference type="InterPro" id="IPR013083">
    <property type="entry name" value="Znf_RING/FYVE/PHD"/>
</dbReference>
<dbReference type="OMA" id="DWTSPVN"/>
<organism evidence="7 8">
    <name type="scientific">Oryzias melastigma</name>
    <name type="common">Marine medaka</name>
    <dbReference type="NCBI Taxonomy" id="30732"/>
    <lineage>
        <taxon>Eukaryota</taxon>
        <taxon>Metazoa</taxon>
        <taxon>Chordata</taxon>
        <taxon>Craniata</taxon>
        <taxon>Vertebrata</taxon>
        <taxon>Euteleostomi</taxon>
        <taxon>Actinopterygii</taxon>
        <taxon>Neopterygii</taxon>
        <taxon>Teleostei</taxon>
        <taxon>Neoteleostei</taxon>
        <taxon>Acanthomorphata</taxon>
        <taxon>Ovalentaria</taxon>
        <taxon>Atherinomorphae</taxon>
        <taxon>Beloniformes</taxon>
        <taxon>Adrianichthyidae</taxon>
        <taxon>Oryziinae</taxon>
        <taxon>Oryzias</taxon>
    </lineage>
</organism>
<sequence>MDSFFKAAVCDLDKLLDDFELNSDELECRPAFLKAPPYPFSSLGSSSEPPAVPPSLPDLSSIHYGSASSCLDGARISGSQDCEVGGRPLTGVDLLSSVDRGTTKSSAPPCPDRALKPVCDLVNDASSAMLVRTNSHDAFRELEAAETQQVEALLVDFDSPVVTEPRGAGVGEDGQSCSETLLELSAGFSASLSLLDVILPAAADRGPELPEDSPSTADSADGEELQGSDPDLPVSAAPQESDHDDDTADTSSEKRDRDADAASAPELRGEASDGGAPGLSSPPPAALPPPGGSRTPEDGSEEESLEEEGVCESAEADALLVSSAREDRSAEVRLSPEGQQVHMEPAAAAAPPDLSPDRSETSPMDPPEFGFEYLPESDQAELLVTDEELDAFLKAHAEAEQGAAASYCVGLEERELRMCGQERQEDVEGGASPESDRVCVSAGGGSDLGSENSCTPRQDRSSGGSCSLTSPDLRTSYGGARPKLPHHLTSRTPPAGEDEEEERVTALAPPPGSAENEDSPAEEHPSPPYPPQEHEEYSVGYEELSEPPPYPGEPIADAAASANCTRDAAEELGSRQPAWVPDADAPNCMNCNQKFTFTKRRHHCRACGRVYCTLCCSRKCKLKYLDKEARVCVICFHIINTGQALERMMSPTGPSPNPNIPSEYCSTIPPLQQARAAGTLNSPPPTVMVPVSVLKHPNPDGCPREQKRVWFADGILPNGEVADTTRLSVTQRRSSQEFTPDDPAPGSEVSSPAEPDATASAELARPPLSGPWDYALLAGVGSSVRRVPSLLPDDEDQLPPLLVITGEDEEGGDVLVEESPAPCQILHLLEEGGPRPLTFVLNANLLVNVKLAPYGSGRCWCFGSNGLRALGQRELVFLLECLPEEKALPRDVFSLYLSVYQDAQKGKFVEELDNLTFTSSFLGSKEHAGMLFFAASCQPLDGLTLPPRPFLFGLLIHKLEVPWAKVFPLRLLLRLGAQYDVYPTPLVSVRFRESLYRETGHTIMNLLADLRNYQYSLPVVTGLRIHMEMGTSCIHIPKSSFNEVQKVLNSSNEHVISIGATFSAEADSHLVCFQNEEGGYQTQASSMPGKTRTVTGASFVVFNGALKASSGFIAKSSIVEDGLMVQIPPETMESLRSALREQTDFHIPCGKNDGGEVRENVSIRWEDRTATVNTGRSSGVDGRALDAAHSVRLQQDAEFELDGRSIRCTEVFYQLKDPDCSLAAVLASCSAFQKEIAMATCSTLTPHLAVLSSSGINSFSLRVSTQADMVEYQAGSGGRLLPQRYMNEMDSALIPVIHGGGASVPQTAMDMEFVFFVIHAV</sequence>
<dbReference type="FunFam" id="3.30.40.10:FF:000084">
    <property type="entry name" value="Zinc finger, FYVE domain-containing 9b"/>
    <property type="match status" value="1"/>
</dbReference>
<dbReference type="InterPro" id="IPR017455">
    <property type="entry name" value="Znf_FYVE-rel"/>
</dbReference>
<dbReference type="KEGG" id="oml:112162776"/>